<reference evidence="1" key="1">
    <citation type="submission" date="2022-10" db="EMBL/GenBank/DDBJ databases">
        <title>The WGS of Solirubrobacter sp. CPCC 204708.</title>
        <authorList>
            <person name="Jiang Z."/>
        </authorList>
    </citation>
    <scope>NUCLEOTIDE SEQUENCE</scope>
    <source>
        <strain evidence="1">CPCC 204708</strain>
    </source>
</reference>
<proteinExistence type="predicted"/>
<dbReference type="EMBL" id="JAPCID010000015">
    <property type="protein sequence ID" value="MDA0138285.1"/>
    <property type="molecule type" value="Genomic_DNA"/>
</dbReference>
<protein>
    <submittedName>
        <fullName evidence="1">Uncharacterized protein</fullName>
    </submittedName>
</protein>
<comment type="caution">
    <text evidence="1">The sequence shown here is derived from an EMBL/GenBank/DDBJ whole genome shotgun (WGS) entry which is preliminary data.</text>
</comment>
<dbReference type="Proteomes" id="UP001147700">
    <property type="component" value="Unassembled WGS sequence"/>
</dbReference>
<dbReference type="SUPFAM" id="SSF63829">
    <property type="entry name" value="Calcium-dependent phosphotriesterase"/>
    <property type="match status" value="1"/>
</dbReference>
<evidence type="ECO:0000313" key="1">
    <source>
        <dbReference type="EMBL" id="MDA0138285.1"/>
    </source>
</evidence>
<dbReference type="InterPro" id="IPR015943">
    <property type="entry name" value="WD40/YVTN_repeat-like_dom_sf"/>
</dbReference>
<keyword evidence="2" id="KW-1185">Reference proteome</keyword>
<accession>A0ABT4RIA9</accession>
<gene>
    <name evidence="1" type="ORF">OJ962_12315</name>
</gene>
<organism evidence="1 2">
    <name type="scientific">Solirubrobacter deserti</name>
    <dbReference type="NCBI Taxonomy" id="2282478"/>
    <lineage>
        <taxon>Bacteria</taxon>
        <taxon>Bacillati</taxon>
        <taxon>Actinomycetota</taxon>
        <taxon>Thermoleophilia</taxon>
        <taxon>Solirubrobacterales</taxon>
        <taxon>Solirubrobacteraceae</taxon>
        <taxon>Solirubrobacter</taxon>
    </lineage>
</organism>
<dbReference type="RefSeq" id="WP_270006365.1">
    <property type="nucleotide sequence ID" value="NZ_JAPCID010000015.1"/>
</dbReference>
<dbReference type="Gene3D" id="2.130.10.10">
    <property type="entry name" value="YVTN repeat-like/Quinoprotein amine dehydrogenase"/>
    <property type="match status" value="1"/>
</dbReference>
<sequence>MPPRELGVELVERRHGLQELRGRERRIDTRTRNWRDPARGVNCGVTFVRAGLWRSAWPAGRSVRHGGEGFSPFARGQLTPGDAAGVLLSHADREVPAQCGTARGEREQVAAVRRERSGHEVLGLDVQRYADRCPRGHVGELDLALSAGALWAASAADDSVLRLDPDSGRLSARIPIAAAAGGRVAGPSAVVGGFGSIRVANSLAGTASRIDPQLNAVTATIRVGERPTRIAAGEGGVWVLDAADGKVVRIDPRRNVPLAALDARSRMSARRLPVPPRPSTLAAVAAAEALLDAVARSDGTRASVNAWLRRLRTTTIIGAVRFDGGGDIVGPRFMVMRSQAGATGAATGVPNTRARFVC</sequence>
<dbReference type="SUPFAM" id="SSF53822">
    <property type="entry name" value="Periplasmic binding protein-like I"/>
    <property type="match status" value="1"/>
</dbReference>
<name>A0ABT4RIA9_9ACTN</name>
<dbReference type="InterPro" id="IPR028082">
    <property type="entry name" value="Peripla_BP_I"/>
</dbReference>
<evidence type="ECO:0000313" key="2">
    <source>
        <dbReference type="Proteomes" id="UP001147700"/>
    </source>
</evidence>